<dbReference type="AlphaFoldDB" id="A0A1G9YBD0"/>
<proteinExistence type="predicted"/>
<gene>
    <name evidence="2" type="ORF">SAMN04489726_4718</name>
</gene>
<sequence>MSLARVSTASGEEFAGRTLPVRPELRAVLPWPGLRRGATIALRGSTSLLFAILASATAEGSWAAVVGLPGLSVLAAAEAGVAVERMALVPRPGTQLGEVVAALTDGLDLVAFAGTTMISTAQTRKLAARVRQRGTVLLPLGPWPSADVELRCANGRWYGVGAGDGHLRYREVEVHATGRGAAARPRSVRMLMPDPGGPVALATGTGNARKDQHSPATLPISRATG</sequence>
<dbReference type="eggNOG" id="COG4544">
    <property type="taxonomic scope" value="Bacteria"/>
</dbReference>
<dbReference type="STRING" id="211114.SAMN04489726_4718"/>
<evidence type="ECO:0008006" key="4">
    <source>
        <dbReference type="Google" id="ProtNLM"/>
    </source>
</evidence>
<organism evidence="2 3">
    <name type="scientific">Allokutzneria albata</name>
    <name type="common">Kibdelosporangium albatum</name>
    <dbReference type="NCBI Taxonomy" id="211114"/>
    <lineage>
        <taxon>Bacteria</taxon>
        <taxon>Bacillati</taxon>
        <taxon>Actinomycetota</taxon>
        <taxon>Actinomycetes</taxon>
        <taxon>Pseudonocardiales</taxon>
        <taxon>Pseudonocardiaceae</taxon>
        <taxon>Allokutzneria</taxon>
    </lineage>
</organism>
<name>A0A1G9YBD0_ALLAB</name>
<evidence type="ECO:0000313" key="3">
    <source>
        <dbReference type="Proteomes" id="UP000183376"/>
    </source>
</evidence>
<reference evidence="2 3" key="1">
    <citation type="submission" date="2016-10" db="EMBL/GenBank/DDBJ databases">
        <authorList>
            <person name="de Groot N.N."/>
        </authorList>
    </citation>
    <scope>NUCLEOTIDE SEQUENCE [LARGE SCALE GENOMIC DNA]</scope>
    <source>
        <strain evidence="2 3">DSM 44149</strain>
    </source>
</reference>
<evidence type="ECO:0000256" key="1">
    <source>
        <dbReference type="SAM" id="MobiDB-lite"/>
    </source>
</evidence>
<dbReference type="Proteomes" id="UP000183376">
    <property type="component" value="Chromosome I"/>
</dbReference>
<feature type="region of interest" description="Disordered" evidence="1">
    <location>
        <begin position="203"/>
        <end position="225"/>
    </location>
</feature>
<evidence type="ECO:0000313" key="2">
    <source>
        <dbReference type="EMBL" id="SDN06414.1"/>
    </source>
</evidence>
<protein>
    <recommendedName>
        <fullName evidence="4">Protein ImuA</fullName>
    </recommendedName>
</protein>
<accession>A0A1G9YBD0</accession>
<dbReference type="EMBL" id="LT629701">
    <property type="protein sequence ID" value="SDN06414.1"/>
    <property type="molecule type" value="Genomic_DNA"/>
</dbReference>
<keyword evidence="3" id="KW-1185">Reference proteome</keyword>
<dbReference type="RefSeq" id="WP_063766682.1">
    <property type="nucleotide sequence ID" value="NZ_JOEF01000030.1"/>
</dbReference>